<reference evidence="1" key="1">
    <citation type="submission" date="2019-08" db="EMBL/GenBank/DDBJ databases">
        <authorList>
            <person name="Kucharzyk K."/>
            <person name="Murdoch R.W."/>
            <person name="Higgins S."/>
            <person name="Loffler F."/>
        </authorList>
    </citation>
    <scope>NUCLEOTIDE SEQUENCE</scope>
</reference>
<dbReference type="EMBL" id="VSSQ01113068">
    <property type="protein sequence ID" value="MPN49636.1"/>
    <property type="molecule type" value="Genomic_DNA"/>
</dbReference>
<proteinExistence type="predicted"/>
<evidence type="ECO:0000313" key="1">
    <source>
        <dbReference type="EMBL" id="MPN49636.1"/>
    </source>
</evidence>
<comment type="caution">
    <text evidence="1">The sequence shown here is derived from an EMBL/GenBank/DDBJ whole genome shotgun (WGS) entry which is preliminary data.</text>
</comment>
<sequence length="65" mass="7259">MPGRRDSGQRRCGAETGVRRRQRLCQPLRIAIAERNNQTLGRLLSKRNQLDASHHSALNPAVAEA</sequence>
<accession>A0A645IFB4</accession>
<gene>
    <name evidence="1" type="ORF">SDC9_197258</name>
</gene>
<dbReference type="AlphaFoldDB" id="A0A645IFB4"/>
<protein>
    <submittedName>
        <fullName evidence="1">Uncharacterized protein</fullName>
    </submittedName>
</protein>
<organism evidence="1">
    <name type="scientific">bioreactor metagenome</name>
    <dbReference type="NCBI Taxonomy" id="1076179"/>
    <lineage>
        <taxon>unclassified sequences</taxon>
        <taxon>metagenomes</taxon>
        <taxon>ecological metagenomes</taxon>
    </lineage>
</organism>
<name>A0A645IFB4_9ZZZZ</name>